<proteinExistence type="predicted"/>
<feature type="non-terminal residue" evidence="1">
    <location>
        <position position="111"/>
    </location>
</feature>
<accession>A0A5A7Q1Y0</accession>
<organism evidence="1 2">
    <name type="scientific">Striga asiatica</name>
    <name type="common">Asiatic witchweed</name>
    <name type="synonym">Buchnera asiatica</name>
    <dbReference type="NCBI Taxonomy" id="4170"/>
    <lineage>
        <taxon>Eukaryota</taxon>
        <taxon>Viridiplantae</taxon>
        <taxon>Streptophyta</taxon>
        <taxon>Embryophyta</taxon>
        <taxon>Tracheophyta</taxon>
        <taxon>Spermatophyta</taxon>
        <taxon>Magnoliopsida</taxon>
        <taxon>eudicotyledons</taxon>
        <taxon>Gunneridae</taxon>
        <taxon>Pentapetalae</taxon>
        <taxon>asterids</taxon>
        <taxon>lamiids</taxon>
        <taxon>Lamiales</taxon>
        <taxon>Orobanchaceae</taxon>
        <taxon>Buchnereae</taxon>
        <taxon>Striga</taxon>
    </lineage>
</organism>
<evidence type="ECO:0000313" key="1">
    <source>
        <dbReference type="EMBL" id="GER38866.1"/>
    </source>
</evidence>
<name>A0A5A7Q1Y0_STRAF</name>
<reference evidence="2" key="1">
    <citation type="journal article" date="2019" name="Curr. Biol.">
        <title>Genome Sequence of Striga asiatica Provides Insight into the Evolution of Plant Parasitism.</title>
        <authorList>
            <person name="Yoshida S."/>
            <person name="Kim S."/>
            <person name="Wafula E.K."/>
            <person name="Tanskanen J."/>
            <person name="Kim Y.M."/>
            <person name="Honaas L."/>
            <person name="Yang Z."/>
            <person name="Spallek T."/>
            <person name="Conn C.E."/>
            <person name="Ichihashi Y."/>
            <person name="Cheong K."/>
            <person name="Cui S."/>
            <person name="Der J.P."/>
            <person name="Gundlach H."/>
            <person name="Jiao Y."/>
            <person name="Hori C."/>
            <person name="Ishida J.K."/>
            <person name="Kasahara H."/>
            <person name="Kiba T."/>
            <person name="Kim M.S."/>
            <person name="Koo N."/>
            <person name="Laohavisit A."/>
            <person name="Lee Y.H."/>
            <person name="Lumba S."/>
            <person name="McCourt P."/>
            <person name="Mortimer J.C."/>
            <person name="Mutuku J.M."/>
            <person name="Nomura T."/>
            <person name="Sasaki-Sekimoto Y."/>
            <person name="Seto Y."/>
            <person name="Wang Y."/>
            <person name="Wakatake T."/>
            <person name="Sakakibara H."/>
            <person name="Demura T."/>
            <person name="Yamaguchi S."/>
            <person name="Yoneyama K."/>
            <person name="Manabe R.I."/>
            <person name="Nelson D.C."/>
            <person name="Schulman A.H."/>
            <person name="Timko M.P."/>
            <person name="dePamphilis C.W."/>
            <person name="Choi D."/>
            <person name="Shirasu K."/>
        </authorList>
    </citation>
    <scope>NUCLEOTIDE SEQUENCE [LARGE SCALE GENOMIC DNA]</scope>
    <source>
        <strain evidence="2">cv. UVA1</strain>
    </source>
</reference>
<sequence>MVLVSGNVTMAPESLERAASFAPFGSAANIRIVGLMDLAANATPEINPPPHTAYWNNYSVDLRNFIQKLQRYVTTHQQRILVTRDMDNFRNRDYVPIQQRMTRLNFHFLIS</sequence>
<dbReference type="Proteomes" id="UP000325081">
    <property type="component" value="Unassembled WGS sequence"/>
</dbReference>
<protein>
    <submittedName>
        <fullName evidence="1">Cyclic pyranopterin monophosphate synthaseaccessory protein</fullName>
    </submittedName>
</protein>
<gene>
    <name evidence="1" type="ORF">STAS_15410</name>
</gene>
<dbReference type="AlphaFoldDB" id="A0A5A7Q1Y0"/>
<dbReference type="EMBL" id="BKCP01005550">
    <property type="protein sequence ID" value="GER38866.1"/>
    <property type="molecule type" value="Genomic_DNA"/>
</dbReference>
<evidence type="ECO:0000313" key="2">
    <source>
        <dbReference type="Proteomes" id="UP000325081"/>
    </source>
</evidence>
<comment type="caution">
    <text evidence="1">The sequence shown here is derived from an EMBL/GenBank/DDBJ whole genome shotgun (WGS) entry which is preliminary data.</text>
</comment>
<keyword evidence="2" id="KW-1185">Reference proteome</keyword>